<accession>A0A1R4F0Z1</accession>
<gene>
    <name evidence="2" type="ORF">CZ674_01945</name>
</gene>
<dbReference type="Proteomes" id="UP000195787">
    <property type="component" value="Unassembled WGS sequence"/>
</dbReference>
<dbReference type="Pfam" id="PF18029">
    <property type="entry name" value="Glyoxalase_6"/>
    <property type="match status" value="1"/>
</dbReference>
<dbReference type="Gene3D" id="3.10.180.10">
    <property type="entry name" value="2,3-Dihydroxybiphenyl 1,2-Dioxygenase, domain 1"/>
    <property type="match status" value="1"/>
</dbReference>
<evidence type="ECO:0000313" key="3">
    <source>
        <dbReference type="Proteomes" id="UP000195787"/>
    </source>
</evidence>
<sequence>MAQAYPVRMSTSLKTQQVVFALDCPDARALADFYARLLGWQIGPASEDWVNVVPPEGTTAGFHIACQQIDDYRAPEWPTGSTPQQAHMDFYVNSIAEAEPLAIASGAIKHTVQPSDDGQFAVFTDPAGHPFCLCEH</sequence>
<proteinExistence type="predicted"/>
<keyword evidence="3" id="KW-1185">Reference proteome</keyword>
<dbReference type="PROSITE" id="PS51819">
    <property type="entry name" value="VOC"/>
    <property type="match status" value="1"/>
</dbReference>
<dbReference type="PANTHER" id="PTHR35908">
    <property type="entry name" value="HYPOTHETICAL FUSION PROTEIN"/>
    <property type="match status" value="1"/>
</dbReference>
<reference evidence="2 3" key="1">
    <citation type="submission" date="2017-02" db="EMBL/GenBank/DDBJ databases">
        <authorList>
            <person name="Peterson S.W."/>
        </authorList>
    </citation>
    <scope>NUCLEOTIDE SEQUENCE [LARGE SCALE GENOMIC DNA]</scope>
    <source>
        <strain evidence="2 3">LMG 22410</strain>
    </source>
</reference>
<dbReference type="AlphaFoldDB" id="A0A1R4F0Z1"/>
<evidence type="ECO:0000313" key="2">
    <source>
        <dbReference type="EMBL" id="SJM49492.1"/>
    </source>
</evidence>
<dbReference type="CDD" id="cd06587">
    <property type="entry name" value="VOC"/>
    <property type="match status" value="1"/>
</dbReference>
<dbReference type="InterPro" id="IPR041581">
    <property type="entry name" value="Glyoxalase_6"/>
</dbReference>
<protein>
    <recommendedName>
        <fullName evidence="1">VOC domain-containing protein</fullName>
    </recommendedName>
</protein>
<dbReference type="EMBL" id="FUHU01000010">
    <property type="protein sequence ID" value="SJM49492.1"/>
    <property type="molecule type" value="Genomic_DNA"/>
</dbReference>
<dbReference type="SUPFAM" id="SSF54593">
    <property type="entry name" value="Glyoxalase/Bleomycin resistance protein/Dihydroxybiphenyl dioxygenase"/>
    <property type="match status" value="1"/>
</dbReference>
<organism evidence="2 3">
    <name type="scientific">Agrococcus casei LMG 22410</name>
    <dbReference type="NCBI Taxonomy" id="1255656"/>
    <lineage>
        <taxon>Bacteria</taxon>
        <taxon>Bacillati</taxon>
        <taxon>Actinomycetota</taxon>
        <taxon>Actinomycetes</taxon>
        <taxon>Micrococcales</taxon>
        <taxon>Microbacteriaceae</taxon>
        <taxon>Agrococcus</taxon>
    </lineage>
</organism>
<evidence type="ECO:0000259" key="1">
    <source>
        <dbReference type="PROSITE" id="PS51819"/>
    </source>
</evidence>
<dbReference type="PANTHER" id="PTHR35908:SF1">
    <property type="entry name" value="CONSERVED PROTEIN"/>
    <property type="match status" value="1"/>
</dbReference>
<name>A0A1R4F0Z1_9MICO</name>
<feature type="domain" description="VOC" evidence="1">
    <location>
        <begin position="14"/>
        <end position="136"/>
    </location>
</feature>
<dbReference type="InterPro" id="IPR037523">
    <property type="entry name" value="VOC_core"/>
</dbReference>
<dbReference type="InterPro" id="IPR029068">
    <property type="entry name" value="Glyas_Bleomycin-R_OHBP_Dase"/>
</dbReference>